<dbReference type="RefSeq" id="WP_189141013.1">
    <property type="nucleotide sequence ID" value="NZ_BMNK01000008.1"/>
</dbReference>
<reference evidence="2" key="1">
    <citation type="journal article" date="2014" name="Int. J. Syst. Evol. Microbiol.">
        <title>Complete genome sequence of Corynebacterium casei LMG S-19264T (=DSM 44701T), isolated from a smear-ripened cheese.</title>
        <authorList>
            <consortium name="US DOE Joint Genome Institute (JGI-PGF)"/>
            <person name="Walter F."/>
            <person name="Albersmeier A."/>
            <person name="Kalinowski J."/>
            <person name="Ruckert C."/>
        </authorList>
    </citation>
    <scope>NUCLEOTIDE SEQUENCE</scope>
    <source>
        <strain evidence="2">CGMCC 4.7430</strain>
    </source>
</reference>
<dbReference type="Pfam" id="PF07080">
    <property type="entry name" value="DUF1348"/>
    <property type="match status" value="1"/>
</dbReference>
<dbReference type="InterPro" id="IPR009783">
    <property type="entry name" value="DUF1348"/>
</dbReference>
<dbReference type="SUPFAM" id="SSF54427">
    <property type="entry name" value="NTF2-like"/>
    <property type="match status" value="1"/>
</dbReference>
<accession>A0A918A768</accession>
<dbReference type="InterPro" id="IPR032710">
    <property type="entry name" value="NTF2-like_dom_sf"/>
</dbReference>
<evidence type="ECO:0000256" key="1">
    <source>
        <dbReference type="SAM" id="MobiDB-lite"/>
    </source>
</evidence>
<comment type="caution">
    <text evidence="2">The sequence shown here is derived from an EMBL/GenBank/DDBJ whole genome shotgun (WGS) entry which is preliminary data.</text>
</comment>
<evidence type="ECO:0000313" key="3">
    <source>
        <dbReference type="Proteomes" id="UP000660745"/>
    </source>
</evidence>
<dbReference type="PANTHER" id="PTHR31757">
    <property type="entry name" value="SLL0781 PROTEIN"/>
    <property type="match status" value="1"/>
</dbReference>
<reference evidence="2" key="2">
    <citation type="submission" date="2020-09" db="EMBL/GenBank/DDBJ databases">
        <authorList>
            <person name="Sun Q."/>
            <person name="Zhou Y."/>
        </authorList>
    </citation>
    <scope>NUCLEOTIDE SEQUENCE</scope>
    <source>
        <strain evidence="2">CGMCC 4.7430</strain>
    </source>
</reference>
<proteinExistence type="predicted"/>
<protein>
    <recommendedName>
        <fullName evidence="4">Nuclear transport factor 2 family protein</fullName>
    </recommendedName>
</protein>
<dbReference type="PANTHER" id="PTHR31757:SF0">
    <property type="entry name" value="SLL0781 PROTEIN"/>
    <property type="match status" value="1"/>
</dbReference>
<evidence type="ECO:0000313" key="2">
    <source>
        <dbReference type="EMBL" id="GGP10181.1"/>
    </source>
</evidence>
<organism evidence="2 3">
    <name type="scientific">Nonomuraea glycinis</name>
    <dbReference type="NCBI Taxonomy" id="2047744"/>
    <lineage>
        <taxon>Bacteria</taxon>
        <taxon>Bacillati</taxon>
        <taxon>Actinomycetota</taxon>
        <taxon>Actinomycetes</taxon>
        <taxon>Streptosporangiales</taxon>
        <taxon>Streptosporangiaceae</taxon>
        <taxon>Nonomuraea</taxon>
    </lineage>
</organism>
<name>A0A918A768_9ACTN</name>
<dbReference type="AlphaFoldDB" id="A0A918A768"/>
<sequence length="151" mass="17693">MTRPPVPPFTAETAGAKVQSAEDAWNTRDPERVAQAYTPESVWRNRDQFVAGRQEIVAFLTRKWAKELDYALRKELWAFTDDRIAVRFQYESHDADGQWWRSYGNELWEFDENGLMARREASINDLRITPAERRIFGPRPQDEYGLPFPLA</sequence>
<dbReference type="Gene3D" id="3.10.450.50">
    <property type="match status" value="1"/>
</dbReference>
<feature type="region of interest" description="Disordered" evidence="1">
    <location>
        <begin position="1"/>
        <end position="31"/>
    </location>
</feature>
<dbReference type="EMBL" id="BMNK01000008">
    <property type="protein sequence ID" value="GGP10181.1"/>
    <property type="molecule type" value="Genomic_DNA"/>
</dbReference>
<gene>
    <name evidence="2" type="ORF">GCM10012278_48810</name>
</gene>
<evidence type="ECO:0008006" key="4">
    <source>
        <dbReference type="Google" id="ProtNLM"/>
    </source>
</evidence>
<keyword evidence="3" id="KW-1185">Reference proteome</keyword>
<dbReference type="Proteomes" id="UP000660745">
    <property type="component" value="Unassembled WGS sequence"/>
</dbReference>